<dbReference type="GeneID" id="59260421"/>
<evidence type="ECO:0000313" key="3">
    <source>
        <dbReference type="Proteomes" id="UP000531561"/>
    </source>
</evidence>
<gene>
    <name evidence="2" type="ORF">Bfra_006355</name>
</gene>
<evidence type="ECO:0000256" key="1">
    <source>
        <dbReference type="SAM" id="MobiDB-lite"/>
    </source>
</evidence>
<protein>
    <submittedName>
        <fullName evidence="2">Uncharacterized protein</fullName>
    </submittedName>
</protein>
<feature type="compositionally biased region" description="Basic and acidic residues" evidence="1">
    <location>
        <begin position="256"/>
        <end position="265"/>
    </location>
</feature>
<feature type="compositionally biased region" description="Acidic residues" evidence="1">
    <location>
        <begin position="100"/>
        <end position="123"/>
    </location>
</feature>
<feature type="compositionally biased region" description="Acidic residues" evidence="1">
    <location>
        <begin position="158"/>
        <end position="172"/>
    </location>
</feature>
<name>A0A8H6ENR8_9HELO</name>
<organism evidence="2 3">
    <name type="scientific">Botrytis fragariae</name>
    <dbReference type="NCBI Taxonomy" id="1964551"/>
    <lineage>
        <taxon>Eukaryota</taxon>
        <taxon>Fungi</taxon>
        <taxon>Dikarya</taxon>
        <taxon>Ascomycota</taxon>
        <taxon>Pezizomycotina</taxon>
        <taxon>Leotiomycetes</taxon>
        <taxon>Helotiales</taxon>
        <taxon>Sclerotiniaceae</taxon>
        <taxon>Botrytis</taxon>
    </lineage>
</organism>
<reference evidence="2 3" key="1">
    <citation type="journal article" date="2020" name="Phytopathology">
        <title>A high-quality genome resource of Botrytis fragariae, a new and rapidly spreading fungal pathogen causing strawberry gray mold in the U.S.A.</title>
        <authorList>
            <person name="Wu Y."/>
            <person name="Saski C.A."/>
            <person name="Schnabel G."/>
            <person name="Xiao S."/>
            <person name="Hu M."/>
        </authorList>
    </citation>
    <scope>NUCLEOTIDE SEQUENCE [LARGE SCALE GENOMIC DNA]</scope>
    <source>
        <strain evidence="2 3">BVB16</strain>
    </source>
</reference>
<comment type="caution">
    <text evidence="2">The sequence shown here is derived from an EMBL/GenBank/DDBJ whole genome shotgun (WGS) entry which is preliminary data.</text>
</comment>
<feature type="region of interest" description="Disordered" evidence="1">
    <location>
        <begin position="158"/>
        <end position="178"/>
    </location>
</feature>
<dbReference type="RefSeq" id="XP_037198095.1">
    <property type="nucleotide sequence ID" value="XM_037336729.1"/>
</dbReference>
<proteinExistence type="predicted"/>
<dbReference type="Proteomes" id="UP000531561">
    <property type="component" value="Unassembled WGS sequence"/>
</dbReference>
<dbReference type="AlphaFoldDB" id="A0A8H6ENR8"/>
<feature type="region of interest" description="Disordered" evidence="1">
    <location>
        <begin position="240"/>
        <end position="302"/>
    </location>
</feature>
<evidence type="ECO:0000313" key="2">
    <source>
        <dbReference type="EMBL" id="KAF5879151.1"/>
    </source>
</evidence>
<sequence>MASMEEKLLMGVLTQIEVGRIDYDGIHACELYRRRYLQSRSLQMGSLQTKTYKGAPPTTPRKAAGVGKKIGLVSPKKAGGSPKKNNRGSPKKSRGRVKEESEEEEHELDVDVDEDEYEYDEMDYDKNAPNLDVKMGEPVTPPRRLPSRRARVTKFVEETSDAEDEQEEEDGEVQNTNSLQYFPLPPTMNDNDKQIMIGVLQQIDRVNFKALAQSLHPELEPAEITRAMVESLRIRWKGLKQRHGIEPPPSSPNVSPKKDANRAENRAGNGTGRGRKRKITIEDNDESEPPSPMKKKDKGQVKAVVKLEISDKGDKAFEDAIFAYGPDDEA</sequence>
<dbReference type="EMBL" id="JABFCT010000001">
    <property type="protein sequence ID" value="KAF5879151.1"/>
    <property type="molecule type" value="Genomic_DNA"/>
</dbReference>
<feature type="compositionally biased region" description="Basic residues" evidence="1">
    <location>
        <begin position="84"/>
        <end position="95"/>
    </location>
</feature>
<accession>A0A8H6ENR8</accession>
<dbReference type="OrthoDB" id="3554961at2759"/>
<keyword evidence="3" id="KW-1185">Reference proteome</keyword>
<feature type="region of interest" description="Disordered" evidence="1">
    <location>
        <begin position="48"/>
        <end position="145"/>
    </location>
</feature>